<dbReference type="PANTHER" id="PTHR30011:SF16">
    <property type="entry name" value="C2H2 FINGER DOMAIN TRANSCRIPTION FACTOR (EUROFUNG)-RELATED"/>
    <property type="match status" value="1"/>
</dbReference>
<dbReference type="InterPro" id="IPR011251">
    <property type="entry name" value="Luciferase-like_dom"/>
</dbReference>
<dbReference type="NCBIfam" id="TIGR03860">
    <property type="entry name" value="FMN_nitrolo"/>
    <property type="match status" value="1"/>
</dbReference>
<organism evidence="8 9">
    <name type="scientific">Geodermatophilus poikilotrophus</name>
    <dbReference type="NCBI Taxonomy" id="1333667"/>
    <lineage>
        <taxon>Bacteria</taxon>
        <taxon>Bacillati</taxon>
        <taxon>Actinomycetota</taxon>
        <taxon>Actinomycetes</taxon>
        <taxon>Geodermatophilales</taxon>
        <taxon>Geodermatophilaceae</taxon>
        <taxon>Geodermatophilus</taxon>
    </lineage>
</organism>
<feature type="binding site" evidence="6">
    <location>
        <position position="230"/>
    </location>
    <ligand>
        <name>FMN</name>
        <dbReference type="ChEBI" id="CHEBI:58210"/>
    </ligand>
</feature>
<dbReference type="PANTHER" id="PTHR30011">
    <property type="entry name" value="ALKANESULFONATE MONOOXYGENASE-RELATED"/>
    <property type="match status" value="1"/>
</dbReference>
<dbReference type="Proteomes" id="UP000198507">
    <property type="component" value="Unassembled WGS sequence"/>
</dbReference>
<evidence type="ECO:0000256" key="5">
    <source>
        <dbReference type="ARBA" id="ARBA00033748"/>
    </source>
</evidence>
<keyword evidence="4 8" id="KW-0503">Monooxygenase</keyword>
<gene>
    <name evidence="8" type="ORF">SAMN04488546_0831</name>
</gene>
<dbReference type="InterPro" id="IPR036661">
    <property type="entry name" value="Luciferase-like_sf"/>
</dbReference>
<sequence length="455" mass="49719">MTLPYGKRTMTKNNLILGMALTDGYGNLRGAWRAPNVDPSNYVNIEANIRYAQAAERGKFAFLFTPDFPAVRADVERAPISNIIEPLISLTAISQATSRIGFVATGSTTFQEPFNQARQFKALDVLSHGRAGWNAVTTSDPAVAANYGRPVAERTERYQRAHESIQIVQALWGSWEKEAWIKDQASGRFADPSKLKPINLQGEYVASRGPLPIPPSEQGQPVIFTSGGPSPHLLSIAGRYASGFISEVWTIEEARAQRAMVRRAAEEAGRDPDEIKYIVGLMTTVAPSVREGLDRRIAIAGDTLTAQVPHLAAMLGVQLQHSQLDQPLTPEQLAAAQASPMDPRSGPALEVARQGWTVRDILAHGVIDYHPVTVGPAEVHADHLQEWFEAGAADGFWLSPDVYEDGVDAFVDHVVPLLQERGIYPTEYPGRTLRENLGVPELYGLDPRVTSGEDS</sequence>
<keyword evidence="2 6" id="KW-0288">FMN</keyword>
<protein>
    <submittedName>
        <fullName evidence="8">FMN-dependent oxidoreductase, nitrilotriacetate monooxygenase family</fullName>
    </submittedName>
</protein>
<evidence type="ECO:0000256" key="1">
    <source>
        <dbReference type="ARBA" id="ARBA00022630"/>
    </source>
</evidence>
<dbReference type="InterPro" id="IPR051260">
    <property type="entry name" value="Diverse_substr_monoxygenases"/>
</dbReference>
<evidence type="ECO:0000313" key="8">
    <source>
        <dbReference type="EMBL" id="SES86687.1"/>
    </source>
</evidence>
<evidence type="ECO:0000256" key="3">
    <source>
        <dbReference type="ARBA" id="ARBA00023002"/>
    </source>
</evidence>
<dbReference type="PIRSF" id="PIRSF000337">
    <property type="entry name" value="NTA_MOA"/>
    <property type="match status" value="1"/>
</dbReference>
<dbReference type="GO" id="GO:0004497">
    <property type="term" value="F:monooxygenase activity"/>
    <property type="evidence" value="ECO:0007669"/>
    <property type="project" value="UniProtKB-KW"/>
</dbReference>
<feature type="domain" description="Luciferase-like" evidence="7">
    <location>
        <begin position="40"/>
        <end position="392"/>
    </location>
</feature>
<feature type="binding site" evidence="6">
    <location>
        <position position="67"/>
    </location>
    <ligand>
        <name>FMN</name>
        <dbReference type="ChEBI" id="CHEBI:58210"/>
    </ligand>
</feature>
<dbReference type="InterPro" id="IPR016215">
    <property type="entry name" value="NTA_MOA"/>
</dbReference>
<name>A0A1H9ZY81_9ACTN</name>
<dbReference type="Pfam" id="PF00296">
    <property type="entry name" value="Bac_luciferase"/>
    <property type="match status" value="1"/>
</dbReference>
<evidence type="ECO:0000256" key="2">
    <source>
        <dbReference type="ARBA" id="ARBA00022643"/>
    </source>
</evidence>
<evidence type="ECO:0000256" key="6">
    <source>
        <dbReference type="PIRSR" id="PIRSR000337-1"/>
    </source>
</evidence>
<dbReference type="SUPFAM" id="SSF51679">
    <property type="entry name" value="Bacterial luciferase-like"/>
    <property type="match status" value="1"/>
</dbReference>
<keyword evidence="3" id="KW-0560">Oxidoreductase</keyword>
<keyword evidence="9" id="KW-1185">Reference proteome</keyword>
<dbReference type="AlphaFoldDB" id="A0A1H9ZY81"/>
<dbReference type="EMBL" id="FOIE01000001">
    <property type="protein sequence ID" value="SES86687.1"/>
    <property type="molecule type" value="Genomic_DNA"/>
</dbReference>
<feature type="binding site" evidence="6">
    <location>
        <position position="158"/>
    </location>
    <ligand>
        <name>FMN</name>
        <dbReference type="ChEBI" id="CHEBI:58210"/>
    </ligand>
</feature>
<dbReference type="Gene3D" id="3.20.20.30">
    <property type="entry name" value="Luciferase-like domain"/>
    <property type="match status" value="1"/>
</dbReference>
<comment type="similarity">
    <text evidence="5">Belongs to the NtaA/SnaA/DszA monooxygenase family.</text>
</comment>
<evidence type="ECO:0000259" key="7">
    <source>
        <dbReference type="Pfam" id="PF00296"/>
    </source>
</evidence>
<feature type="binding site" evidence="6">
    <location>
        <position position="105"/>
    </location>
    <ligand>
        <name>FMN</name>
        <dbReference type="ChEBI" id="CHEBI:58210"/>
    </ligand>
</feature>
<keyword evidence="1 6" id="KW-0285">Flavoprotein</keyword>
<evidence type="ECO:0000313" key="9">
    <source>
        <dbReference type="Proteomes" id="UP000198507"/>
    </source>
</evidence>
<dbReference type="GO" id="GO:0016705">
    <property type="term" value="F:oxidoreductase activity, acting on paired donors, with incorporation or reduction of molecular oxygen"/>
    <property type="evidence" value="ECO:0007669"/>
    <property type="project" value="InterPro"/>
</dbReference>
<evidence type="ECO:0000256" key="4">
    <source>
        <dbReference type="ARBA" id="ARBA00023033"/>
    </source>
</evidence>
<proteinExistence type="inferred from homology"/>
<accession>A0A1H9ZY81</accession>
<reference evidence="9" key="1">
    <citation type="submission" date="2016-10" db="EMBL/GenBank/DDBJ databases">
        <authorList>
            <person name="Varghese N."/>
            <person name="Submissions S."/>
        </authorList>
    </citation>
    <scope>NUCLEOTIDE SEQUENCE [LARGE SCALE GENOMIC DNA]</scope>
    <source>
        <strain evidence="9">DSM 44209</strain>
    </source>
</reference>